<feature type="binding site" evidence="14">
    <location>
        <begin position="8"/>
        <end position="15"/>
    </location>
    <ligand>
        <name>ATP</name>
        <dbReference type="ChEBI" id="CHEBI:30616"/>
    </ligand>
</feature>
<evidence type="ECO:0000256" key="6">
    <source>
        <dbReference type="ARBA" id="ARBA00022555"/>
    </source>
</evidence>
<comment type="similarity">
    <text evidence="2 14">Belongs to the MnmA/TRMU family.</text>
</comment>
<dbReference type="Pfam" id="PF20258">
    <property type="entry name" value="tRNA_Me_trans_C"/>
    <property type="match status" value="1"/>
</dbReference>
<evidence type="ECO:0000256" key="2">
    <source>
        <dbReference type="ARBA" id="ARBA00006191"/>
    </source>
</evidence>
<evidence type="ECO:0000256" key="4">
    <source>
        <dbReference type="ARBA" id="ARBA00013805"/>
    </source>
</evidence>
<evidence type="ECO:0000256" key="3">
    <source>
        <dbReference type="ARBA" id="ARBA00011949"/>
    </source>
</evidence>
<dbReference type="PANTHER" id="PTHR11933">
    <property type="entry name" value="TRNA 5-METHYLAMINOMETHYL-2-THIOURIDYLATE -METHYLTRANSFERASE"/>
    <property type="match status" value="1"/>
</dbReference>
<dbReference type="GO" id="GO:0005737">
    <property type="term" value="C:cytoplasm"/>
    <property type="evidence" value="ECO:0007669"/>
    <property type="project" value="UniProtKB-SubCell"/>
</dbReference>
<evidence type="ECO:0000259" key="15">
    <source>
        <dbReference type="Pfam" id="PF20258"/>
    </source>
</evidence>
<keyword evidence="10 14" id="KW-0067">ATP-binding</keyword>
<comment type="function">
    <text evidence="14">Catalyzes the 2-thiolation of uridine at the wobble position (U34) of tRNA, leading to the formation of s(2)U34.</text>
</comment>
<keyword evidence="9 14" id="KW-0547">Nucleotide-binding</keyword>
<evidence type="ECO:0000256" key="1">
    <source>
        <dbReference type="ARBA" id="ARBA00004496"/>
    </source>
</evidence>
<feature type="region of interest" description="Interaction with target base in tRNA" evidence="14">
    <location>
        <begin position="94"/>
        <end position="96"/>
    </location>
</feature>
<feature type="domain" description="tRNA-specific 2-thiouridylase MnmA-like central" evidence="16">
    <location>
        <begin position="204"/>
        <end position="271"/>
    </location>
</feature>
<dbReference type="Proteomes" id="UP000000845">
    <property type="component" value="Chromosome"/>
</dbReference>
<dbReference type="EC" id="2.8.1.13" evidence="3 14"/>
<gene>
    <name evidence="14" type="primary">mnmA</name>
    <name evidence="17" type="ordered locus">Sterm_1581</name>
</gene>
<comment type="catalytic activity">
    <reaction evidence="13 14">
        <text>S-sulfanyl-L-cysteinyl-[protein] + uridine(34) in tRNA + AH2 + ATP = 2-thiouridine(34) in tRNA + L-cysteinyl-[protein] + A + AMP + diphosphate + H(+)</text>
        <dbReference type="Rhea" id="RHEA:47032"/>
        <dbReference type="Rhea" id="RHEA-COMP:10131"/>
        <dbReference type="Rhea" id="RHEA-COMP:11726"/>
        <dbReference type="Rhea" id="RHEA-COMP:11727"/>
        <dbReference type="Rhea" id="RHEA-COMP:11728"/>
        <dbReference type="ChEBI" id="CHEBI:13193"/>
        <dbReference type="ChEBI" id="CHEBI:15378"/>
        <dbReference type="ChEBI" id="CHEBI:17499"/>
        <dbReference type="ChEBI" id="CHEBI:29950"/>
        <dbReference type="ChEBI" id="CHEBI:30616"/>
        <dbReference type="ChEBI" id="CHEBI:33019"/>
        <dbReference type="ChEBI" id="CHEBI:61963"/>
        <dbReference type="ChEBI" id="CHEBI:65315"/>
        <dbReference type="ChEBI" id="CHEBI:87170"/>
        <dbReference type="ChEBI" id="CHEBI:456215"/>
        <dbReference type="EC" id="2.8.1.13"/>
    </reaction>
</comment>
<proteinExistence type="inferred from homology"/>
<feature type="domain" description="tRNA-specific 2-thiouridylase MnmA-like C-terminal" evidence="15">
    <location>
        <begin position="281"/>
        <end position="354"/>
    </location>
</feature>
<dbReference type="FunFam" id="3.40.50.620:FF:000004">
    <property type="entry name" value="tRNA-specific 2-thiouridylase MnmA"/>
    <property type="match status" value="1"/>
</dbReference>
<dbReference type="Pfam" id="PF03054">
    <property type="entry name" value="tRNA_Me_trans"/>
    <property type="match status" value="1"/>
</dbReference>
<dbReference type="RefSeq" id="WP_012861036.1">
    <property type="nucleotide sequence ID" value="NC_013517.1"/>
</dbReference>
<dbReference type="SUPFAM" id="SSF52402">
    <property type="entry name" value="Adenine nucleotide alpha hydrolases-like"/>
    <property type="match status" value="1"/>
</dbReference>
<dbReference type="InterPro" id="IPR023382">
    <property type="entry name" value="MnmA-like_central_sf"/>
</dbReference>
<keyword evidence="7 14" id="KW-0808">Transferase</keyword>
<evidence type="ECO:0000313" key="17">
    <source>
        <dbReference type="EMBL" id="ACZ08440.1"/>
    </source>
</evidence>
<dbReference type="FunFam" id="2.40.30.10:FF:000023">
    <property type="entry name" value="tRNA-specific 2-thiouridylase MnmA"/>
    <property type="match status" value="1"/>
</dbReference>
<organism evidence="17 18">
    <name type="scientific">Sebaldella termitidis (strain ATCC 33386 / NCTC 11300)</name>
    <dbReference type="NCBI Taxonomy" id="526218"/>
    <lineage>
        <taxon>Bacteria</taxon>
        <taxon>Fusobacteriati</taxon>
        <taxon>Fusobacteriota</taxon>
        <taxon>Fusobacteriia</taxon>
        <taxon>Fusobacteriales</taxon>
        <taxon>Leptotrichiaceae</taxon>
        <taxon>Sebaldella</taxon>
    </lineage>
</organism>
<evidence type="ECO:0000256" key="12">
    <source>
        <dbReference type="ARBA" id="ARBA00023157"/>
    </source>
</evidence>
<reference evidence="18" key="1">
    <citation type="submission" date="2009-09" db="EMBL/GenBank/DDBJ databases">
        <title>The complete chromosome of Sebaldella termitidis ATCC 33386.</title>
        <authorList>
            <consortium name="US DOE Joint Genome Institute (JGI-PGF)"/>
            <person name="Lucas S."/>
            <person name="Copeland A."/>
            <person name="Lapidus A."/>
            <person name="Glavina del Rio T."/>
            <person name="Dalin E."/>
            <person name="Tice H."/>
            <person name="Bruce D."/>
            <person name="Goodwin L."/>
            <person name="Pitluck S."/>
            <person name="Kyrpides N."/>
            <person name="Mavromatis K."/>
            <person name="Ivanova N."/>
            <person name="Mikhailova N."/>
            <person name="Sims D."/>
            <person name="Meincke L."/>
            <person name="Brettin T."/>
            <person name="Detter J.C."/>
            <person name="Han C."/>
            <person name="Larimer F."/>
            <person name="Land M."/>
            <person name="Hauser L."/>
            <person name="Markowitz V."/>
            <person name="Cheng J.F."/>
            <person name="Hugenholtz P."/>
            <person name="Woyke T."/>
            <person name="Wu D."/>
            <person name="Eisen J.A."/>
        </authorList>
    </citation>
    <scope>NUCLEOTIDE SEQUENCE [LARGE SCALE GENOMIC DNA]</scope>
    <source>
        <strain evidence="18">ATCC 33386 / NCTC 11300</strain>
    </source>
</reference>
<dbReference type="InterPro" id="IPR014729">
    <property type="entry name" value="Rossmann-like_a/b/a_fold"/>
</dbReference>
<sequence length="359" mass="40592">MKKRVVLGMSGGVDSSVAAILLKEQGYEVIGVFMKNWDETDENGVCPADEDYKDVIAVAEQLDVPYYSVNFVKEYWDRVFTYFLDEYRAGRTPNPDVMCNKEIKFKAFLDYAVKIGADYIATGHYARIERDSGKVRLLRGLDDNKDQTYFLCQLSQEQLDKVIFPIGEYNKKDIRAIAEKYNLKTAKKKDSTGICFIGERDFAEFLNRYLPAKPGKIVTADGENLGNHVGLMHYTIGQRKGIGIGNTKDGSGEPWFVADKDLEKNELIVVQGGDHEKLYSKALIADNFNFINKRELPLKCTAKFRYRQKDVGVTVEKAGTDSYRVTFDKPEKAVTLGQIVVLYDNEECLGGGIIKEIIK</sequence>
<keyword evidence="18" id="KW-1185">Reference proteome</keyword>
<dbReference type="HAMAP" id="MF_00144">
    <property type="entry name" value="tRNA_thiouridyl_MnmA"/>
    <property type="match status" value="1"/>
</dbReference>
<feature type="region of interest" description="Interaction with tRNA" evidence="14">
    <location>
        <begin position="145"/>
        <end position="147"/>
    </location>
</feature>
<evidence type="ECO:0000256" key="9">
    <source>
        <dbReference type="ARBA" id="ARBA00022741"/>
    </source>
</evidence>
<dbReference type="eggNOG" id="COG0482">
    <property type="taxonomic scope" value="Bacteria"/>
</dbReference>
<evidence type="ECO:0000313" key="18">
    <source>
        <dbReference type="Proteomes" id="UP000000845"/>
    </source>
</evidence>
<dbReference type="STRING" id="526218.Sterm_1581"/>
<comment type="subcellular location">
    <subcellularLocation>
        <location evidence="1 14">Cytoplasm</location>
    </subcellularLocation>
</comment>
<feature type="region of interest" description="Interaction with tRNA" evidence="14">
    <location>
        <begin position="305"/>
        <end position="306"/>
    </location>
</feature>
<evidence type="ECO:0000256" key="7">
    <source>
        <dbReference type="ARBA" id="ARBA00022679"/>
    </source>
</evidence>
<dbReference type="GO" id="GO:0002143">
    <property type="term" value="P:tRNA wobble position uridine thiolation"/>
    <property type="evidence" value="ECO:0007669"/>
    <property type="project" value="TreeGrafter"/>
</dbReference>
<keyword evidence="8 14" id="KW-0819">tRNA processing</keyword>
<dbReference type="InterPro" id="IPR046885">
    <property type="entry name" value="MnmA-like_C"/>
</dbReference>
<dbReference type="GO" id="GO:0005524">
    <property type="term" value="F:ATP binding"/>
    <property type="evidence" value="ECO:0007669"/>
    <property type="project" value="UniProtKB-KW"/>
</dbReference>
<evidence type="ECO:0000256" key="5">
    <source>
        <dbReference type="ARBA" id="ARBA00022490"/>
    </source>
</evidence>
<dbReference type="NCBIfam" id="TIGR00420">
    <property type="entry name" value="trmU"/>
    <property type="match status" value="1"/>
</dbReference>
<dbReference type="KEGG" id="str:Sterm_1581"/>
<evidence type="ECO:0000256" key="11">
    <source>
        <dbReference type="ARBA" id="ARBA00022884"/>
    </source>
</evidence>
<name>D1AI56_SEBTE</name>
<dbReference type="CDD" id="cd01998">
    <property type="entry name" value="MnmA_TRMU-like"/>
    <property type="match status" value="1"/>
</dbReference>
<keyword evidence="5 14" id="KW-0963">Cytoplasm</keyword>
<evidence type="ECO:0000256" key="14">
    <source>
        <dbReference type="HAMAP-Rule" id="MF_00144"/>
    </source>
</evidence>
<dbReference type="GO" id="GO:0103016">
    <property type="term" value="F:tRNA-uridine 2-sulfurtransferase activity"/>
    <property type="evidence" value="ECO:0007669"/>
    <property type="project" value="UniProtKB-EC"/>
</dbReference>
<feature type="active site" description="Cysteine persulfide intermediate" evidence="14">
    <location>
        <position position="195"/>
    </location>
</feature>
<dbReference type="Gene3D" id="2.30.30.280">
    <property type="entry name" value="Adenine nucleotide alpha hydrolases-like domains"/>
    <property type="match status" value="1"/>
</dbReference>
<keyword evidence="12" id="KW-1015">Disulfide bond</keyword>
<feature type="site" description="Interaction with tRNA" evidence="14">
    <location>
        <position position="338"/>
    </location>
</feature>
<dbReference type="InterPro" id="IPR046884">
    <property type="entry name" value="MnmA-like_central"/>
</dbReference>
<comment type="caution">
    <text evidence="14">Lacks conserved residue(s) required for the propagation of feature annotation.</text>
</comment>
<dbReference type="EMBL" id="CP001739">
    <property type="protein sequence ID" value="ACZ08440.1"/>
    <property type="molecule type" value="Genomic_DNA"/>
</dbReference>
<dbReference type="Gene3D" id="2.40.30.10">
    <property type="entry name" value="Translation factors"/>
    <property type="match status" value="1"/>
</dbReference>
<dbReference type="NCBIfam" id="NF001138">
    <property type="entry name" value="PRK00143.1"/>
    <property type="match status" value="1"/>
</dbReference>
<dbReference type="InterPro" id="IPR004506">
    <property type="entry name" value="MnmA-like"/>
</dbReference>
<evidence type="ECO:0000256" key="8">
    <source>
        <dbReference type="ARBA" id="ARBA00022694"/>
    </source>
</evidence>
<keyword evidence="6 14" id="KW-0820">tRNA-binding</keyword>
<feature type="site" description="Interaction with tRNA" evidence="14">
    <location>
        <position position="124"/>
    </location>
</feature>
<protein>
    <recommendedName>
        <fullName evidence="4 14">tRNA-specific 2-thiouridylase MnmA</fullName>
        <ecNumber evidence="3 14">2.8.1.13</ecNumber>
    </recommendedName>
</protein>
<feature type="binding site" evidence="14">
    <location>
        <position position="34"/>
    </location>
    <ligand>
        <name>ATP</name>
        <dbReference type="ChEBI" id="CHEBI:30616"/>
    </ligand>
</feature>
<reference evidence="17 18" key="2">
    <citation type="journal article" date="2010" name="Stand. Genomic Sci.">
        <title>Complete genome sequence of Sebaldella termitidis type strain (NCTC 11300).</title>
        <authorList>
            <person name="Harmon-Smith M."/>
            <person name="Celia L."/>
            <person name="Chertkov O."/>
            <person name="Lapidus A."/>
            <person name="Copeland A."/>
            <person name="Glavina Del Rio T."/>
            <person name="Nolan M."/>
            <person name="Lucas S."/>
            <person name="Tice H."/>
            <person name="Cheng J.F."/>
            <person name="Han C."/>
            <person name="Detter J.C."/>
            <person name="Bruce D."/>
            <person name="Goodwin L."/>
            <person name="Pitluck S."/>
            <person name="Pati A."/>
            <person name="Liolios K."/>
            <person name="Ivanova N."/>
            <person name="Mavromatis K."/>
            <person name="Mikhailova N."/>
            <person name="Chen A."/>
            <person name="Palaniappan K."/>
            <person name="Land M."/>
            <person name="Hauser L."/>
            <person name="Chang Y.J."/>
            <person name="Jeffries C.D."/>
            <person name="Brettin T."/>
            <person name="Goker M."/>
            <person name="Beck B."/>
            <person name="Bristow J."/>
            <person name="Eisen J.A."/>
            <person name="Markowitz V."/>
            <person name="Hugenholtz P."/>
            <person name="Kyrpides N.C."/>
            <person name="Klenk H.P."/>
            <person name="Chen F."/>
        </authorList>
    </citation>
    <scope>NUCLEOTIDE SEQUENCE [LARGE SCALE GENOMIC DNA]</scope>
    <source>
        <strain evidence="18">ATCC 33386 / NCTC 11300</strain>
    </source>
</reference>
<dbReference type="Pfam" id="PF20259">
    <property type="entry name" value="tRNA_Me_trans_M"/>
    <property type="match status" value="1"/>
</dbReference>
<feature type="active site" description="Nucleophile" evidence="14">
    <location>
        <position position="99"/>
    </location>
</feature>
<dbReference type="AlphaFoldDB" id="D1AI56"/>
<evidence type="ECO:0000256" key="10">
    <source>
        <dbReference type="ARBA" id="ARBA00022840"/>
    </source>
</evidence>
<dbReference type="Gene3D" id="3.40.50.620">
    <property type="entry name" value="HUPs"/>
    <property type="match status" value="1"/>
</dbReference>
<keyword evidence="11 14" id="KW-0694">RNA-binding</keyword>
<evidence type="ECO:0000256" key="13">
    <source>
        <dbReference type="ARBA" id="ARBA00051542"/>
    </source>
</evidence>
<dbReference type="PANTHER" id="PTHR11933:SF5">
    <property type="entry name" value="MITOCHONDRIAL TRNA-SPECIFIC 2-THIOURIDYLASE 1"/>
    <property type="match status" value="1"/>
</dbReference>
<dbReference type="GO" id="GO:0000049">
    <property type="term" value="F:tRNA binding"/>
    <property type="evidence" value="ECO:0007669"/>
    <property type="project" value="UniProtKB-KW"/>
</dbReference>
<feature type="binding site" evidence="14">
    <location>
        <position position="123"/>
    </location>
    <ligand>
        <name>ATP</name>
        <dbReference type="ChEBI" id="CHEBI:30616"/>
    </ligand>
</feature>
<dbReference type="FunFam" id="2.30.30.280:FF:000001">
    <property type="entry name" value="tRNA-specific 2-thiouridylase MnmA"/>
    <property type="match status" value="1"/>
</dbReference>
<accession>D1AI56</accession>
<dbReference type="HOGENOM" id="CLU_035188_1_0_0"/>
<evidence type="ECO:0000259" key="16">
    <source>
        <dbReference type="Pfam" id="PF20259"/>
    </source>
</evidence>